<dbReference type="RefSeq" id="WP_133974532.1">
    <property type="nucleotide sequence ID" value="NZ_LS999521.1"/>
</dbReference>
<sequence>MLQQCCQLLENLQLKVAFIESASSGYLTSQFSIHKNSGADILLGGLVSYDPSIKVSILNINPKLIETYTAESPQVTEEMCKLGQTLFQQADLIVSCTGLLKSGGSETPEKPVGTFFICISYQERIYHYHYFLSGHPEQKLRTLTQKVSDAVVALLTSTTHTASP</sequence>
<reference evidence="2 3" key="1">
    <citation type="submission" date="2018-08" db="EMBL/GenBank/DDBJ databases">
        <authorList>
            <person name="Gonzaga-Molto A."/>
        </authorList>
    </citation>
    <scope>NUCLEOTIDE SEQUENCE [LARGE SCALE GENOMIC DNA]</scope>
    <source>
        <strain evidence="2">Acinetobacter calcoaceticus str. 2117</strain>
    </source>
</reference>
<evidence type="ECO:0000313" key="3">
    <source>
        <dbReference type="Proteomes" id="UP000294355"/>
    </source>
</evidence>
<evidence type="ECO:0000259" key="1">
    <source>
        <dbReference type="Pfam" id="PF02464"/>
    </source>
</evidence>
<keyword evidence="2" id="KW-0378">Hydrolase</keyword>
<proteinExistence type="predicted"/>
<dbReference type="Proteomes" id="UP000294355">
    <property type="component" value="Chromosome"/>
</dbReference>
<dbReference type="AlphaFoldDB" id="A0A446ZLI0"/>
<accession>A0A446ZLI0</accession>
<name>A0A446ZLI0_ACICA</name>
<gene>
    <name evidence="2" type="primary">pncC_2</name>
    <name evidence="2" type="ORF">AC2117_02511</name>
</gene>
<dbReference type="EC" id="3.5.1.42" evidence="2"/>
<dbReference type="Gene3D" id="3.90.950.20">
    <property type="entry name" value="CinA-like"/>
    <property type="match status" value="1"/>
</dbReference>
<dbReference type="EMBL" id="LS999521">
    <property type="protein sequence ID" value="VAX45317.1"/>
    <property type="molecule type" value="Genomic_DNA"/>
</dbReference>
<dbReference type="SUPFAM" id="SSF142433">
    <property type="entry name" value="CinA-like"/>
    <property type="match status" value="1"/>
</dbReference>
<dbReference type="InterPro" id="IPR036653">
    <property type="entry name" value="CinA-like_C"/>
</dbReference>
<organism evidence="2 3">
    <name type="scientific">Acinetobacter calcoaceticus</name>
    <dbReference type="NCBI Taxonomy" id="471"/>
    <lineage>
        <taxon>Bacteria</taxon>
        <taxon>Pseudomonadati</taxon>
        <taxon>Pseudomonadota</taxon>
        <taxon>Gammaproteobacteria</taxon>
        <taxon>Moraxellales</taxon>
        <taxon>Moraxellaceae</taxon>
        <taxon>Acinetobacter</taxon>
        <taxon>Acinetobacter calcoaceticus/baumannii complex</taxon>
    </lineage>
</organism>
<protein>
    <submittedName>
        <fullName evidence="2">Nicotinamide-nucleotide amidohydrolase PncC</fullName>
        <ecNumber evidence="2">3.5.1.42</ecNumber>
    </submittedName>
</protein>
<dbReference type="InterPro" id="IPR008136">
    <property type="entry name" value="CinA_C"/>
</dbReference>
<evidence type="ECO:0000313" key="2">
    <source>
        <dbReference type="EMBL" id="VAX45317.1"/>
    </source>
</evidence>
<dbReference type="OrthoDB" id="6659578at2"/>
<dbReference type="Pfam" id="PF02464">
    <property type="entry name" value="CinA"/>
    <property type="match status" value="1"/>
</dbReference>
<dbReference type="GO" id="GO:0019159">
    <property type="term" value="F:nicotinamide-nucleotide amidase activity"/>
    <property type="evidence" value="ECO:0007669"/>
    <property type="project" value="UniProtKB-EC"/>
</dbReference>
<feature type="domain" description="CinA C-terminal" evidence="1">
    <location>
        <begin position="3"/>
        <end position="145"/>
    </location>
</feature>